<evidence type="ECO:0000256" key="1">
    <source>
        <dbReference type="SAM" id="MobiDB-lite"/>
    </source>
</evidence>
<comment type="caution">
    <text evidence="2">The sequence shown here is derived from an EMBL/GenBank/DDBJ whole genome shotgun (WGS) entry which is preliminary data.</text>
</comment>
<feature type="region of interest" description="Disordered" evidence="1">
    <location>
        <begin position="223"/>
        <end position="265"/>
    </location>
</feature>
<accession>A0A6A2YV81</accession>
<dbReference type="AlphaFoldDB" id="A0A6A2YV81"/>
<feature type="compositionally biased region" description="Basic and acidic residues" evidence="1">
    <location>
        <begin position="180"/>
        <end position="189"/>
    </location>
</feature>
<protein>
    <submittedName>
        <fullName evidence="2">Uncharacterized protein</fullName>
    </submittedName>
</protein>
<reference evidence="2" key="1">
    <citation type="submission" date="2019-09" db="EMBL/GenBank/DDBJ databases">
        <title>Draft genome information of white flower Hibiscus syriacus.</title>
        <authorList>
            <person name="Kim Y.-M."/>
        </authorList>
    </citation>
    <scope>NUCLEOTIDE SEQUENCE [LARGE SCALE GENOMIC DNA]</scope>
    <source>
        <strain evidence="2">YM2019G1</strain>
    </source>
</reference>
<organism evidence="2 3">
    <name type="scientific">Hibiscus syriacus</name>
    <name type="common">Rose of Sharon</name>
    <dbReference type="NCBI Taxonomy" id="106335"/>
    <lineage>
        <taxon>Eukaryota</taxon>
        <taxon>Viridiplantae</taxon>
        <taxon>Streptophyta</taxon>
        <taxon>Embryophyta</taxon>
        <taxon>Tracheophyta</taxon>
        <taxon>Spermatophyta</taxon>
        <taxon>Magnoliopsida</taxon>
        <taxon>eudicotyledons</taxon>
        <taxon>Gunneridae</taxon>
        <taxon>Pentapetalae</taxon>
        <taxon>rosids</taxon>
        <taxon>malvids</taxon>
        <taxon>Malvales</taxon>
        <taxon>Malvaceae</taxon>
        <taxon>Malvoideae</taxon>
        <taxon>Hibiscus</taxon>
    </lineage>
</organism>
<evidence type="ECO:0000313" key="3">
    <source>
        <dbReference type="Proteomes" id="UP000436088"/>
    </source>
</evidence>
<evidence type="ECO:0000313" key="2">
    <source>
        <dbReference type="EMBL" id="KAE8683338.1"/>
    </source>
</evidence>
<proteinExistence type="predicted"/>
<feature type="compositionally biased region" description="Basic residues" evidence="1">
    <location>
        <begin position="168"/>
        <end position="179"/>
    </location>
</feature>
<name>A0A6A2YV81_HIBSY</name>
<feature type="region of interest" description="Disordered" evidence="1">
    <location>
        <begin position="168"/>
        <end position="197"/>
    </location>
</feature>
<gene>
    <name evidence="2" type="ORF">F3Y22_tig00111210pilonHSYRG00342</name>
</gene>
<dbReference type="EMBL" id="VEPZ02001270">
    <property type="protein sequence ID" value="KAE8683338.1"/>
    <property type="molecule type" value="Genomic_DNA"/>
</dbReference>
<feature type="compositionally biased region" description="Low complexity" evidence="1">
    <location>
        <begin position="245"/>
        <end position="262"/>
    </location>
</feature>
<keyword evidence="3" id="KW-1185">Reference proteome</keyword>
<dbReference type="Proteomes" id="UP000436088">
    <property type="component" value="Unassembled WGS sequence"/>
</dbReference>
<sequence>MYNNFAAEIPRERWAQSYDDQGRRYGHMTTNLVKCINSVLKGTRHLLVISIVQETHFRLGKVWADKSAQVEAMLNEGRNWAPDLEKTMNKIQHQATSMHVHNFFILYPCAYAVVACVYLNVDTHIYVDDCYSLHNMCNIYSCEFKYLPNDAYWPPTVSEEWFSNPQLRKKLRGRPKSNRIHTDTDDPQREQGLPKLCGHCKGEGHNRKIVHISQDIEQADKSFGGTLRNVPVGGGTRKASKRSRSSSGPSPSVATSSSSSVTHEAKSVHMAVNNAVLEAGAKPEVGLADVNLNETVDLTVNGGFISFLNSQGEGYLTLGVYGLGAGSGFDGVWGYTGNGYLGFIVAEMAMKQAMLSVEPPDVIHGKQQAVLKAAEG</sequence>